<evidence type="ECO:0000313" key="2">
    <source>
        <dbReference type="EMBL" id="QPK23711.1"/>
    </source>
</evidence>
<dbReference type="AlphaFoldDB" id="A0A7T0HU41"/>
<accession>A0A7T0HU41</accession>
<proteinExistence type="predicted"/>
<reference evidence="1 4" key="1">
    <citation type="submission" date="2020-07" db="EMBL/GenBank/DDBJ databases">
        <title>A pangenomic view of the genus Pectobacterium provides insights into genome organization, phylogeny, and virulence.</title>
        <authorList>
            <person name="Jonkheer E."/>
            <person name="Brankovics B."/>
            <person name="Houwers I."/>
            <person name="Van Der Wolf J."/>
            <person name="Bonants P."/>
            <person name="Vreeburg R."/>
            <person name="Bollema R."/>
            <person name="De Haan J."/>
            <person name="Berke L."/>
            <person name="De Ridder D."/>
            <person name="Smit S."/>
            <person name="Van Der Lee T.A.J."/>
        </authorList>
    </citation>
    <scope>NUCLEOTIDE SEQUENCE [LARGE SCALE GENOMIC DNA]</scope>
    <source>
        <strain evidence="1 4">NAK:384</strain>
    </source>
</reference>
<organism evidence="2 3">
    <name type="scientific">Pectobacterium brasiliense</name>
    <dbReference type="NCBI Taxonomy" id="180957"/>
    <lineage>
        <taxon>Bacteria</taxon>
        <taxon>Pseudomonadati</taxon>
        <taxon>Pseudomonadota</taxon>
        <taxon>Gammaproteobacteria</taxon>
        <taxon>Enterobacterales</taxon>
        <taxon>Pectobacteriaceae</taxon>
        <taxon>Pectobacterium</taxon>
    </lineage>
</organism>
<dbReference type="EMBL" id="CP065031">
    <property type="protein sequence ID" value="QPK23711.1"/>
    <property type="molecule type" value="Genomic_DNA"/>
</dbReference>
<evidence type="ECO:0000313" key="4">
    <source>
        <dbReference type="Proteomes" id="UP000762586"/>
    </source>
</evidence>
<evidence type="ECO:0000313" key="3">
    <source>
        <dbReference type="Proteomes" id="UP000269351"/>
    </source>
</evidence>
<evidence type="ECO:0000313" key="1">
    <source>
        <dbReference type="EMBL" id="MBN3106237.1"/>
    </source>
</evidence>
<protein>
    <submittedName>
        <fullName evidence="2">Uncharacterized protein</fullName>
    </submittedName>
</protein>
<name>A0A7T0HU41_9GAMM</name>
<dbReference type="Proteomes" id="UP000762586">
    <property type="component" value="Unassembled WGS sequence"/>
</dbReference>
<sequence length="116" mass="12720">MRRQREANTVAALLPCAGKYISRHKTACASSCGLDALIACRMGVMSQLDATPKPPRSTAAHRRALRATTPFETPFLAHFFFCPFRSAKKWENAFKVGSRASLPACGRRLSHDGVRG</sequence>
<dbReference type="RefSeq" id="WP_158586005.1">
    <property type="nucleotide sequence ID" value="NZ_CP059955.1"/>
</dbReference>
<reference evidence="2 3" key="2">
    <citation type="submission" date="2020-11" db="EMBL/GenBank/DDBJ databases">
        <title>Complete genome sequence of Pectobacterium brasiliense strain F126.</title>
        <authorList>
            <person name="Miroshnikov K."/>
            <person name="Vo T.N.H."/>
            <person name="Khodykina M.V."/>
            <person name="Kabanova A.P."/>
            <person name="Shneider M."/>
            <person name="Korzhenkov A."/>
            <person name="Toschakov S.V."/>
            <person name="Miroshnikov K.A."/>
            <person name="Ignatov A.N."/>
            <person name="Mikhailova Y.V."/>
            <person name="Shelenkov A."/>
            <person name="Yanushevich Y.G."/>
            <person name="Evseev P.V."/>
        </authorList>
    </citation>
    <scope>NUCLEOTIDE SEQUENCE [LARGE SCALE GENOMIC DNA]</scope>
    <source>
        <strain evidence="2 3">F126</strain>
    </source>
</reference>
<dbReference type="Proteomes" id="UP000269351">
    <property type="component" value="Chromosome"/>
</dbReference>
<gene>
    <name evidence="2" type="ORF">F126LOC_019130</name>
    <name evidence="1" type="ORF">H4F48_09105</name>
</gene>
<dbReference type="EMBL" id="JACGET010000011">
    <property type="protein sequence ID" value="MBN3106237.1"/>
    <property type="molecule type" value="Genomic_DNA"/>
</dbReference>
<keyword evidence="4" id="KW-1185">Reference proteome</keyword>